<evidence type="ECO:0000256" key="7">
    <source>
        <dbReference type="ARBA" id="ARBA00022857"/>
    </source>
</evidence>
<evidence type="ECO:0000256" key="5">
    <source>
        <dbReference type="ARBA" id="ARBA00019170"/>
    </source>
</evidence>
<dbReference type="EC" id="1.1.1.153" evidence="4"/>
<comment type="subcellular location">
    <subcellularLocation>
        <location evidence="1">Cytoplasm</location>
    </subcellularLocation>
</comment>
<dbReference type="InterPro" id="IPR051721">
    <property type="entry name" value="Biopterin_syn/organic_redct"/>
</dbReference>
<dbReference type="InterPro" id="IPR002347">
    <property type="entry name" value="SDR_fam"/>
</dbReference>
<dbReference type="GO" id="GO:0005737">
    <property type="term" value="C:cytoplasm"/>
    <property type="evidence" value="ECO:0007669"/>
    <property type="project" value="UniProtKB-SubCell"/>
</dbReference>
<dbReference type="Gene3D" id="3.40.50.720">
    <property type="entry name" value="NAD(P)-binding Rossmann-like Domain"/>
    <property type="match status" value="1"/>
</dbReference>
<evidence type="ECO:0000256" key="8">
    <source>
        <dbReference type="ARBA" id="ARBA00023002"/>
    </source>
</evidence>
<evidence type="ECO:0000313" key="9">
    <source>
        <dbReference type="EMBL" id="KAL0113777.1"/>
    </source>
</evidence>
<dbReference type="PRINTS" id="PR00081">
    <property type="entry name" value="GDHRDH"/>
</dbReference>
<protein>
    <recommendedName>
        <fullName evidence="5">Sepiapterin reductase</fullName>
        <ecNumber evidence="4">1.1.1.153</ecNumber>
    </recommendedName>
</protein>
<dbReference type="NCBIfam" id="TIGR01500">
    <property type="entry name" value="sepiapter_red"/>
    <property type="match status" value="1"/>
</dbReference>
<organism evidence="9 10">
    <name type="scientific">Cardiocondyla obscurior</name>
    <dbReference type="NCBI Taxonomy" id="286306"/>
    <lineage>
        <taxon>Eukaryota</taxon>
        <taxon>Metazoa</taxon>
        <taxon>Ecdysozoa</taxon>
        <taxon>Arthropoda</taxon>
        <taxon>Hexapoda</taxon>
        <taxon>Insecta</taxon>
        <taxon>Pterygota</taxon>
        <taxon>Neoptera</taxon>
        <taxon>Endopterygota</taxon>
        <taxon>Hymenoptera</taxon>
        <taxon>Apocrita</taxon>
        <taxon>Aculeata</taxon>
        <taxon>Formicoidea</taxon>
        <taxon>Formicidae</taxon>
        <taxon>Myrmicinae</taxon>
        <taxon>Cardiocondyla</taxon>
    </lineage>
</organism>
<comment type="caution">
    <text evidence="9">The sequence shown here is derived from an EMBL/GenBank/DDBJ whole genome shotgun (WGS) entry which is preliminary data.</text>
</comment>
<keyword evidence="6" id="KW-0963">Cytoplasm</keyword>
<evidence type="ECO:0000256" key="3">
    <source>
        <dbReference type="ARBA" id="ARBA00011738"/>
    </source>
</evidence>
<evidence type="ECO:0000256" key="4">
    <source>
        <dbReference type="ARBA" id="ARBA00013075"/>
    </source>
</evidence>
<keyword evidence="7" id="KW-0521">NADP</keyword>
<dbReference type="FunFam" id="3.40.50.720:FF:000259">
    <property type="entry name" value="Sepiapterin reductase"/>
    <property type="match status" value="1"/>
</dbReference>
<evidence type="ECO:0000256" key="1">
    <source>
        <dbReference type="ARBA" id="ARBA00004496"/>
    </source>
</evidence>
<dbReference type="EMBL" id="JADYXP020000012">
    <property type="protein sequence ID" value="KAL0113777.1"/>
    <property type="molecule type" value="Genomic_DNA"/>
</dbReference>
<evidence type="ECO:0000256" key="2">
    <source>
        <dbReference type="ARBA" id="ARBA00010483"/>
    </source>
</evidence>
<sequence>MSVEALSGKVFLLVTGASRGIGRQIAITFSSLLEEGSHVFLLARNKDALKEVASNIPSKVKVFTASADLSKLTDAKSIKELMLEALPGTTTNAFDRVVVVHNVGTMGDVSQAVNNILDINTWREFYDLNFFVPAVLNAVIMEMFNTIKKTIINITSLYAIQAGIGCGQYCSVKAAREMYFKVFALENPDVNVLSYSPGPVDTDMFKTVCKNLSDTKAKEKFNEMREKKTVLTAEQTVNRLVQILKEHKYNSADHVDYYDEL</sequence>
<proteinExistence type="inferred from homology"/>
<comment type="subunit">
    <text evidence="3">Homodimer.</text>
</comment>
<dbReference type="InterPro" id="IPR006393">
    <property type="entry name" value="Sepiapterin_red"/>
</dbReference>
<dbReference type="SUPFAM" id="SSF51735">
    <property type="entry name" value="NAD(P)-binding Rossmann-fold domains"/>
    <property type="match status" value="1"/>
</dbReference>
<dbReference type="Proteomes" id="UP001430953">
    <property type="component" value="Unassembled WGS sequence"/>
</dbReference>
<name>A0AAW2FE33_9HYME</name>
<dbReference type="PANTHER" id="PTHR44085:SF2">
    <property type="entry name" value="SEPIAPTERIN REDUCTASE"/>
    <property type="match status" value="1"/>
</dbReference>
<gene>
    <name evidence="9" type="ORF">PUN28_012712</name>
</gene>
<dbReference type="GO" id="GO:0004757">
    <property type="term" value="F:sepiapterin reductase (NADP+) activity"/>
    <property type="evidence" value="ECO:0007669"/>
    <property type="project" value="UniProtKB-EC"/>
</dbReference>
<reference evidence="9 10" key="1">
    <citation type="submission" date="2023-03" db="EMBL/GenBank/DDBJ databases">
        <title>High recombination rates correlate with genetic variation in Cardiocondyla obscurior ants.</title>
        <authorList>
            <person name="Errbii M."/>
        </authorList>
    </citation>
    <scope>NUCLEOTIDE SEQUENCE [LARGE SCALE GENOMIC DNA]</scope>
    <source>
        <strain evidence="9">Alpha-2009</strain>
        <tissue evidence="9">Whole body</tissue>
    </source>
</reference>
<dbReference type="PANTHER" id="PTHR44085">
    <property type="entry name" value="SEPIAPTERIN REDUCTASE"/>
    <property type="match status" value="1"/>
</dbReference>
<keyword evidence="8" id="KW-0560">Oxidoreductase</keyword>
<evidence type="ECO:0000313" key="10">
    <source>
        <dbReference type="Proteomes" id="UP001430953"/>
    </source>
</evidence>
<dbReference type="GO" id="GO:0006729">
    <property type="term" value="P:tetrahydrobiopterin biosynthetic process"/>
    <property type="evidence" value="ECO:0007669"/>
    <property type="project" value="InterPro"/>
</dbReference>
<dbReference type="AlphaFoldDB" id="A0AAW2FE33"/>
<dbReference type="Pfam" id="PF00106">
    <property type="entry name" value="adh_short"/>
    <property type="match status" value="1"/>
</dbReference>
<dbReference type="CDD" id="cd05367">
    <property type="entry name" value="SPR-like_SDR_c"/>
    <property type="match status" value="1"/>
</dbReference>
<dbReference type="InterPro" id="IPR036291">
    <property type="entry name" value="NAD(P)-bd_dom_sf"/>
</dbReference>
<comment type="similarity">
    <text evidence="2">Belongs to the sepiapterin reductase family.</text>
</comment>
<keyword evidence="10" id="KW-1185">Reference proteome</keyword>
<evidence type="ECO:0000256" key="6">
    <source>
        <dbReference type="ARBA" id="ARBA00022490"/>
    </source>
</evidence>
<accession>A0AAW2FE33</accession>